<proteinExistence type="predicted"/>
<feature type="domain" description="DUF4190" evidence="3">
    <location>
        <begin position="28"/>
        <end position="87"/>
    </location>
</feature>
<reference evidence="5" key="1">
    <citation type="submission" date="2016-10" db="EMBL/GenBank/DDBJ databases">
        <authorList>
            <person name="Varghese N."/>
            <person name="Submissions S."/>
        </authorList>
    </citation>
    <scope>NUCLEOTIDE SEQUENCE [LARGE SCALE GENOMIC DNA]</scope>
    <source>
        <strain evidence="5">DSM 22965</strain>
    </source>
</reference>
<evidence type="ECO:0000256" key="2">
    <source>
        <dbReference type="SAM" id="Phobius"/>
    </source>
</evidence>
<organism evidence="4 5">
    <name type="scientific">Agrococcus carbonis</name>
    <dbReference type="NCBI Taxonomy" id="684552"/>
    <lineage>
        <taxon>Bacteria</taxon>
        <taxon>Bacillati</taxon>
        <taxon>Actinomycetota</taxon>
        <taxon>Actinomycetes</taxon>
        <taxon>Micrococcales</taxon>
        <taxon>Microbacteriaceae</taxon>
        <taxon>Agrococcus</taxon>
    </lineage>
</organism>
<protein>
    <recommendedName>
        <fullName evidence="3">DUF4190 domain-containing protein</fullName>
    </recommendedName>
</protein>
<keyword evidence="2" id="KW-0812">Transmembrane</keyword>
<feature type="region of interest" description="Disordered" evidence="1">
    <location>
        <begin position="1"/>
        <end position="23"/>
    </location>
</feature>
<feature type="compositionally biased region" description="Low complexity" evidence="1">
    <location>
        <begin position="9"/>
        <end position="21"/>
    </location>
</feature>
<keyword evidence="2" id="KW-0472">Membrane</keyword>
<feature type="transmembrane region" description="Helical" evidence="2">
    <location>
        <begin position="69"/>
        <end position="102"/>
    </location>
</feature>
<dbReference type="STRING" id="684552.SAMN04489719_0901"/>
<dbReference type="OrthoDB" id="4794509at2"/>
<dbReference type="RefSeq" id="WP_092665913.1">
    <property type="nucleotide sequence ID" value="NZ_LT629734.1"/>
</dbReference>
<sequence>MTDPYATDPHAPSAHPHPAASGGDTKTLSIVSLVLGLASIFLGISVLVPIAGIIVGVMARKREPSGRAFALWGIWLSVASLVLGLLLWLLVGGAILAAVGLAAAAG</sequence>
<keyword evidence="2" id="KW-1133">Transmembrane helix</keyword>
<evidence type="ECO:0000313" key="5">
    <source>
        <dbReference type="Proteomes" id="UP000199649"/>
    </source>
</evidence>
<dbReference type="EMBL" id="LT629734">
    <property type="protein sequence ID" value="SDR83087.1"/>
    <property type="molecule type" value="Genomic_DNA"/>
</dbReference>
<gene>
    <name evidence="4" type="ORF">SAMN04489719_0901</name>
</gene>
<dbReference type="Pfam" id="PF13828">
    <property type="entry name" value="DUF4190"/>
    <property type="match status" value="1"/>
</dbReference>
<name>A0A1H1M8Z2_9MICO</name>
<feature type="transmembrane region" description="Helical" evidence="2">
    <location>
        <begin position="30"/>
        <end position="57"/>
    </location>
</feature>
<accession>A0A1H1M8Z2</accession>
<dbReference type="AlphaFoldDB" id="A0A1H1M8Z2"/>
<dbReference type="InterPro" id="IPR025241">
    <property type="entry name" value="DUF4190"/>
</dbReference>
<evidence type="ECO:0000259" key="3">
    <source>
        <dbReference type="Pfam" id="PF13828"/>
    </source>
</evidence>
<keyword evidence="5" id="KW-1185">Reference proteome</keyword>
<evidence type="ECO:0000256" key="1">
    <source>
        <dbReference type="SAM" id="MobiDB-lite"/>
    </source>
</evidence>
<evidence type="ECO:0000313" key="4">
    <source>
        <dbReference type="EMBL" id="SDR83087.1"/>
    </source>
</evidence>
<dbReference type="Proteomes" id="UP000199649">
    <property type="component" value="Chromosome I"/>
</dbReference>